<dbReference type="Ensembl" id="ENSCCNT00000037795.1">
    <property type="protein sequence ID" value="ENSCCNP00000029968.1"/>
    <property type="gene ID" value="ENSCCNG00000028740.1"/>
</dbReference>
<keyword evidence="4 8" id="KW-0202">Cytokine</keyword>
<evidence type="ECO:0000256" key="3">
    <source>
        <dbReference type="ARBA" id="ARBA00022500"/>
    </source>
</evidence>
<comment type="subcellular location">
    <subcellularLocation>
        <location evidence="1 8">Secreted</location>
    </subcellularLocation>
</comment>
<keyword evidence="3 8" id="KW-0145">Chemotaxis</keyword>
<dbReference type="PANTHER" id="PTHR12015">
    <property type="entry name" value="SMALL INDUCIBLE CYTOKINE A"/>
    <property type="match status" value="1"/>
</dbReference>
<keyword evidence="6 9" id="KW-0732">Signal</keyword>
<keyword evidence="7" id="KW-1015">Disulfide bond</keyword>
<dbReference type="GO" id="GO:0070098">
    <property type="term" value="P:chemokine-mediated signaling pathway"/>
    <property type="evidence" value="ECO:0007669"/>
    <property type="project" value="TreeGrafter"/>
</dbReference>
<evidence type="ECO:0000256" key="6">
    <source>
        <dbReference type="ARBA" id="ARBA00022729"/>
    </source>
</evidence>
<dbReference type="PANTHER" id="PTHR12015:SF110">
    <property type="entry name" value="C-C MOTIF CHEMOKINE 14"/>
    <property type="match status" value="1"/>
</dbReference>
<dbReference type="GO" id="GO:0030335">
    <property type="term" value="P:positive regulation of cell migration"/>
    <property type="evidence" value="ECO:0007669"/>
    <property type="project" value="TreeGrafter"/>
</dbReference>
<dbReference type="SUPFAM" id="SSF54117">
    <property type="entry name" value="Interleukin 8-like chemokines"/>
    <property type="match status" value="1"/>
</dbReference>
<dbReference type="GO" id="GO:0061844">
    <property type="term" value="P:antimicrobial humoral immune response mediated by antimicrobial peptide"/>
    <property type="evidence" value="ECO:0007669"/>
    <property type="project" value="TreeGrafter"/>
</dbReference>
<feature type="chain" id="PRO_5033983851" description="C-C motif chemokine" evidence="9">
    <location>
        <begin position="38"/>
        <end position="111"/>
    </location>
</feature>
<accession>A0A8C0XPF7</accession>
<sequence length="111" mass="12181">RTSALSPKAMEAGCLFMPSIPLSLLLTAMSLLARSHSAFCAFSSGGPYHPSECCFTYITHAIPHHRISSFYETSGECPKPGVVFITKKGHSICASPQDEWVQDYIKDLEEN</sequence>
<name>A0A8C0XPF7_CASCN</name>
<dbReference type="SMART" id="SM00199">
    <property type="entry name" value="SCY"/>
    <property type="match status" value="1"/>
</dbReference>
<feature type="signal peptide" evidence="9">
    <location>
        <begin position="1"/>
        <end position="37"/>
    </location>
</feature>
<dbReference type="CDD" id="cd00272">
    <property type="entry name" value="Chemokine_CC"/>
    <property type="match status" value="1"/>
</dbReference>
<evidence type="ECO:0000256" key="7">
    <source>
        <dbReference type="ARBA" id="ARBA00023157"/>
    </source>
</evidence>
<organism evidence="11">
    <name type="scientific">Castor canadensis</name>
    <name type="common">American beaver</name>
    <dbReference type="NCBI Taxonomy" id="51338"/>
    <lineage>
        <taxon>Eukaryota</taxon>
        <taxon>Metazoa</taxon>
        <taxon>Chordata</taxon>
        <taxon>Craniata</taxon>
        <taxon>Vertebrata</taxon>
        <taxon>Euteleostomi</taxon>
        <taxon>Mammalia</taxon>
        <taxon>Eutheria</taxon>
        <taxon>Euarchontoglires</taxon>
        <taxon>Glires</taxon>
        <taxon>Rodentia</taxon>
        <taxon>Castorimorpha</taxon>
        <taxon>Castoridae</taxon>
        <taxon>Castor</taxon>
    </lineage>
</organism>
<comment type="similarity">
    <text evidence="2 8">Belongs to the intercrine beta (chemokine CC) family.</text>
</comment>
<dbReference type="PROSITE" id="PS00472">
    <property type="entry name" value="SMALL_CYTOKINES_CC"/>
    <property type="match status" value="1"/>
</dbReference>
<evidence type="ECO:0000256" key="2">
    <source>
        <dbReference type="ARBA" id="ARBA00010868"/>
    </source>
</evidence>
<evidence type="ECO:0000313" key="11">
    <source>
        <dbReference type="Ensembl" id="ENSCCNP00000029968.1"/>
    </source>
</evidence>
<dbReference type="FunFam" id="2.40.50.40:FF:000002">
    <property type="entry name" value="C-C motif chemokine"/>
    <property type="match status" value="1"/>
</dbReference>
<proteinExistence type="inferred from homology"/>
<evidence type="ECO:0000256" key="9">
    <source>
        <dbReference type="SAM" id="SignalP"/>
    </source>
</evidence>
<keyword evidence="5 8" id="KW-0964">Secreted</keyword>
<evidence type="ECO:0000256" key="5">
    <source>
        <dbReference type="ARBA" id="ARBA00022525"/>
    </source>
</evidence>
<reference evidence="11" key="1">
    <citation type="submission" date="2023-09" db="UniProtKB">
        <authorList>
            <consortium name="Ensembl"/>
        </authorList>
    </citation>
    <scope>IDENTIFICATION</scope>
</reference>
<dbReference type="InterPro" id="IPR000827">
    <property type="entry name" value="Chemokine_CC_CS"/>
</dbReference>
<evidence type="ECO:0000256" key="8">
    <source>
        <dbReference type="RuleBase" id="RU361150"/>
    </source>
</evidence>
<dbReference type="Gene3D" id="2.40.50.40">
    <property type="match status" value="1"/>
</dbReference>
<dbReference type="GO" id="GO:0005615">
    <property type="term" value="C:extracellular space"/>
    <property type="evidence" value="ECO:0007669"/>
    <property type="project" value="UniProtKB-KW"/>
</dbReference>
<feature type="domain" description="Chemokine interleukin-8-like" evidence="10">
    <location>
        <begin position="50"/>
        <end position="108"/>
    </location>
</feature>
<evidence type="ECO:0000259" key="10">
    <source>
        <dbReference type="SMART" id="SM00199"/>
    </source>
</evidence>
<dbReference type="InterPro" id="IPR036048">
    <property type="entry name" value="Interleukin_8-like_sf"/>
</dbReference>
<dbReference type="GO" id="GO:0008009">
    <property type="term" value="F:chemokine activity"/>
    <property type="evidence" value="ECO:0007669"/>
    <property type="project" value="InterPro"/>
</dbReference>
<dbReference type="InterPro" id="IPR001811">
    <property type="entry name" value="Chemokine_IL8-like_dom"/>
</dbReference>
<dbReference type="Pfam" id="PF00048">
    <property type="entry name" value="IL8"/>
    <property type="match status" value="1"/>
</dbReference>
<evidence type="ECO:0000256" key="4">
    <source>
        <dbReference type="ARBA" id="ARBA00022514"/>
    </source>
</evidence>
<protein>
    <recommendedName>
        <fullName evidence="8">C-C motif chemokine</fullName>
    </recommendedName>
</protein>
<dbReference type="GO" id="GO:0006954">
    <property type="term" value="P:inflammatory response"/>
    <property type="evidence" value="ECO:0007669"/>
    <property type="project" value="TreeGrafter"/>
</dbReference>
<dbReference type="AlphaFoldDB" id="A0A8C0XPF7"/>
<evidence type="ECO:0000256" key="1">
    <source>
        <dbReference type="ARBA" id="ARBA00004613"/>
    </source>
</evidence>
<dbReference type="GO" id="GO:0048020">
    <property type="term" value="F:CCR chemokine receptor binding"/>
    <property type="evidence" value="ECO:0007669"/>
    <property type="project" value="TreeGrafter"/>
</dbReference>
<dbReference type="InterPro" id="IPR039809">
    <property type="entry name" value="Chemokine_b/g/d"/>
</dbReference>